<gene>
    <name evidence="2" type="ORF">BBK82_35165</name>
</gene>
<dbReference type="InterPro" id="IPR037407">
    <property type="entry name" value="MLP_fam"/>
</dbReference>
<dbReference type="SMART" id="SM00923">
    <property type="entry name" value="MbtH"/>
    <property type="match status" value="1"/>
</dbReference>
<dbReference type="PANTHER" id="PTHR38444:SF1">
    <property type="entry name" value="ENTEROBACTIN BIOSYNTHESIS PROTEIN YBDZ"/>
    <property type="match status" value="1"/>
</dbReference>
<reference evidence="2 3" key="1">
    <citation type="submission" date="2016-07" db="EMBL/GenBank/DDBJ databases">
        <title>Complete genome sequence of the Lentzea guizhouensis DHS C013.</title>
        <authorList>
            <person name="Cao C."/>
        </authorList>
    </citation>
    <scope>NUCLEOTIDE SEQUENCE [LARGE SCALE GENOMIC DNA]</scope>
    <source>
        <strain evidence="2 3">DHS C013</strain>
    </source>
</reference>
<dbReference type="KEGG" id="led:BBK82_35165"/>
<dbReference type="GO" id="GO:0019290">
    <property type="term" value="P:siderophore biosynthetic process"/>
    <property type="evidence" value="ECO:0007669"/>
    <property type="project" value="TreeGrafter"/>
</dbReference>
<dbReference type="InterPro" id="IPR038020">
    <property type="entry name" value="MbtH-like_sf"/>
</dbReference>
<dbReference type="AlphaFoldDB" id="A0A1B2HS11"/>
<dbReference type="Pfam" id="PF03621">
    <property type="entry name" value="MbtH"/>
    <property type="match status" value="1"/>
</dbReference>
<dbReference type="PANTHER" id="PTHR38444">
    <property type="entry name" value="ENTEROBACTIN BIOSYNTHESIS PROTEIN YBDZ"/>
    <property type="match status" value="1"/>
</dbReference>
<proteinExistence type="predicted"/>
<evidence type="ECO:0000313" key="2">
    <source>
        <dbReference type="EMBL" id="ANZ40478.1"/>
    </source>
</evidence>
<dbReference type="SUPFAM" id="SSF160582">
    <property type="entry name" value="MbtH-like"/>
    <property type="match status" value="1"/>
</dbReference>
<evidence type="ECO:0000259" key="1">
    <source>
        <dbReference type="SMART" id="SM00923"/>
    </source>
</evidence>
<dbReference type="RefSeq" id="WP_065918817.1">
    <property type="nucleotide sequence ID" value="NZ_CP016793.1"/>
</dbReference>
<evidence type="ECO:0000313" key="3">
    <source>
        <dbReference type="Proteomes" id="UP000093053"/>
    </source>
</evidence>
<feature type="domain" description="MbtH-like" evidence="1">
    <location>
        <begin position="2"/>
        <end position="47"/>
    </location>
</feature>
<keyword evidence="3" id="KW-1185">Reference proteome</keyword>
<name>A0A1B2HS11_9PSEU</name>
<dbReference type="InterPro" id="IPR005153">
    <property type="entry name" value="MbtH-like_dom"/>
</dbReference>
<dbReference type="Gene3D" id="3.90.820.10">
    <property type="entry name" value="Structural Genomics, Unknown Function 30-nov-00 1gh9 Mol_id"/>
    <property type="match status" value="1"/>
</dbReference>
<sequence>MTDVAYQVLINDEEQRSLWPLGKEVPQGWRSEGKEGSREECMEYVDGVWTDMRPRSLQEQMKADAVG</sequence>
<dbReference type="Proteomes" id="UP000093053">
    <property type="component" value="Chromosome"/>
</dbReference>
<dbReference type="STRING" id="1586287.BBK82_35165"/>
<protein>
    <submittedName>
        <fullName evidence="2">Antibiotic synthesis protein MbtH</fullName>
    </submittedName>
</protein>
<dbReference type="EMBL" id="CP016793">
    <property type="protein sequence ID" value="ANZ40478.1"/>
    <property type="molecule type" value="Genomic_DNA"/>
</dbReference>
<dbReference type="GO" id="GO:0005829">
    <property type="term" value="C:cytosol"/>
    <property type="evidence" value="ECO:0007669"/>
    <property type="project" value="TreeGrafter"/>
</dbReference>
<accession>A0A1B2HS11</accession>
<organism evidence="2 3">
    <name type="scientific">Lentzea guizhouensis</name>
    <dbReference type="NCBI Taxonomy" id="1586287"/>
    <lineage>
        <taxon>Bacteria</taxon>
        <taxon>Bacillati</taxon>
        <taxon>Actinomycetota</taxon>
        <taxon>Actinomycetes</taxon>
        <taxon>Pseudonocardiales</taxon>
        <taxon>Pseudonocardiaceae</taxon>
        <taxon>Lentzea</taxon>
    </lineage>
</organism>